<dbReference type="InterPro" id="IPR050060">
    <property type="entry name" value="Phosphoglucosamine_mutase"/>
</dbReference>
<evidence type="ECO:0000259" key="12">
    <source>
        <dbReference type="Pfam" id="PF02878"/>
    </source>
</evidence>
<dbReference type="FunFam" id="3.30.310.50:FF:000001">
    <property type="entry name" value="Phosphoglucosamine mutase"/>
    <property type="match status" value="1"/>
</dbReference>
<dbReference type="PROSITE" id="PS00710">
    <property type="entry name" value="PGM_PMM"/>
    <property type="match status" value="1"/>
</dbReference>
<dbReference type="EMBL" id="NHSD01000312">
    <property type="protein sequence ID" value="MBK5928577.1"/>
    <property type="molecule type" value="Genomic_DNA"/>
</dbReference>
<dbReference type="InterPro" id="IPR016055">
    <property type="entry name" value="A-D-PHexomutase_a/b/a-I/II/III"/>
</dbReference>
<dbReference type="Proteomes" id="UP000706333">
    <property type="component" value="Unassembled WGS sequence"/>
</dbReference>
<feature type="active site" description="Phosphoserine intermediate" evidence="8">
    <location>
        <position position="103"/>
    </location>
</feature>
<dbReference type="GO" id="GO:0005829">
    <property type="term" value="C:cytosol"/>
    <property type="evidence" value="ECO:0007669"/>
    <property type="project" value="TreeGrafter"/>
</dbReference>
<evidence type="ECO:0000256" key="9">
    <source>
        <dbReference type="RuleBase" id="RU004326"/>
    </source>
</evidence>
<dbReference type="InterPro" id="IPR005843">
    <property type="entry name" value="A-D-PHexomutase_C"/>
</dbReference>
<gene>
    <name evidence="8" type="primary">glmM</name>
    <name evidence="15" type="ORF">CCR87_14765</name>
</gene>
<dbReference type="Pfam" id="PF02878">
    <property type="entry name" value="PGM_PMM_I"/>
    <property type="match status" value="1"/>
</dbReference>
<dbReference type="FunFam" id="3.40.120.10:FF:000002">
    <property type="entry name" value="Phosphoglucosamine mutase"/>
    <property type="match status" value="1"/>
</dbReference>
<dbReference type="InterPro" id="IPR005845">
    <property type="entry name" value="A-D-PHexomutase_a/b/a-II"/>
</dbReference>
<dbReference type="InterPro" id="IPR036900">
    <property type="entry name" value="A-D-PHexomutase_C_sf"/>
</dbReference>
<dbReference type="SUPFAM" id="SSF53738">
    <property type="entry name" value="Phosphoglucomutase, first 3 domains"/>
    <property type="match status" value="3"/>
</dbReference>
<reference evidence="15" key="2">
    <citation type="journal article" date="2020" name="Microorganisms">
        <title>Osmotic Adaptation and Compatible Solute Biosynthesis of Phototrophic Bacteria as Revealed from Genome Analyses.</title>
        <authorList>
            <person name="Imhoff J.F."/>
            <person name="Rahn T."/>
            <person name="Kunzel S."/>
            <person name="Keller A."/>
            <person name="Neulinger S.C."/>
        </authorList>
    </citation>
    <scope>NUCLEOTIDE SEQUENCE</scope>
    <source>
        <strain evidence="15">LMG 28126</strain>
    </source>
</reference>
<dbReference type="PRINTS" id="PR00509">
    <property type="entry name" value="PGMPMM"/>
</dbReference>
<dbReference type="FunFam" id="3.40.120.10:FF:000001">
    <property type="entry name" value="Phosphoglucosamine mutase"/>
    <property type="match status" value="1"/>
</dbReference>
<dbReference type="RefSeq" id="WP_201158339.1">
    <property type="nucleotide sequence ID" value="NZ_NHSD01000312.1"/>
</dbReference>
<feature type="domain" description="Alpha-D-phosphohexomutase alpha/beta/alpha" evidence="13">
    <location>
        <begin position="158"/>
        <end position="255"/>
    </location>
</feature>
<dbReference type="CDD" id="cd05802">
    <property type="entry name" value="GlmM"/>
    <property type="match status" value="1"/>
</dbReference>
<evidence type="ECO:0000256" key="4">
    <source>
        <dbReference type="ARBA" id="ARBA00022842"/>
    </source>
</evidence>
<comment type="function">
    <text evidence="8 10">Catalyzes the conversion of glucosamine-6-phosphate to glucosamine-1-phosphate.</text>
</comment>
<feature type="domain" description="Alpha-D-phosphohexomutase alpha/beta/alpha" evidence="12">
    <location>
        <begin position="3"/>
        <end position="136"/>
    </location>
</feature>
<reference evidence="15" key="1">
    <citation type="submission" date="2017-05" db="EMBL/GenBank/DDBJ databases">
        <authorList>
            <person name="Imhoff J.F."/>
            <person name="Rahn T."/>
            <person name="Kuenzel S."/>
            <person name="Neulinger S.C."/>
        </authorList>
    </citation>
    <scope>NUCLEOTIDE SEQUENCE</scope>
    <source>
        <strain evidence="15">LMG 28126</strain>
    </source>
</reference>
<dbReference type="SUPFAM" id="SSF55957">
    <property type="entry name" value="Phosphoglucomutase, C-terminal domain"/>
    <property type="match status" value="1"/>
</dbReference>
<accession>A0A934WK31</accession>
<dbReference type="NCBIfam" id="NF008139">
    <property type="entry name" value="PRK10887.1"/>
    <property type="match status" value="1"/>
</dbReference>
<dbReference type="InterPro" id="IPR005841">
    <property type="entry name" value="Alpha-D-phosphohexomutase_SF"/>
</dbReference>
<feature type="domain" description="Alpha-D-phosphohexomutase alpha/beta/alpha" evidence="14">
    <location>
        <begin position="259"/>
        <end position="366"/>
    </location>
</feature>
<comment type="similarity">
    <text evidence="1 8 9">Belongs to the phosphohexose mutase family.</text>
</comment>
<protein>
    <recommendedName>
        <fullName evidence="7 8">Phosphoglucosamine mutase</fullName>
        <ecNumber evidence="6 8">5.4.2.10</ecNumber>
    </recommendedName>
</protein>
<dbReference type="Pfam" id="PF02880">
    <property type="entry name" value="PGM_PMM_III"/>
    <property type="match status" value="1"/>
</dbReference>
<evidence type="ECO:0000256" key="3">
    <source>
        <dbReference type="ARBA" id="ARBA00022723"/>
    </source>
</evidence>
<dbReference type="InterPro" id="IPR005846">
    <property type="entry name" value="A-D-PHexomutase_a/b/a-III"/>
</dbReference>
<dbReference type="GO" id="GO:0005975">
    <property type="term" value="P:carbohydrate metabolic process"/>
    <property type="evidence" value="ECO:0007669"/>
    <property type="project" value="InterPro"/>
</dbReference>
<evidence type="ECO:0000259" key="14">
    <source>
        <dbReference type="Pfam" id="PF02880"/>
    </source>
</evidence>
<evidence type="ECO:0000313" key="15">
    <source>
        <dbReference type="EMBL" id="MBK5928577.1"/>
    </source>
</evidence>
<dbReference type="InterPro" id="IPR016066">
    <property type="entry name" value="A-D-PHexomutase_CS"/>
</dbReference>
<dbReference type="GO" id="GO:0009252">
    <property type="term" value="P:peptidoglycan biosynthetic process"/>
    <property type="evidence" value="ECO:0007669"/>
    <property type="project" value="UniProtKB-ARBA"/>
</dbReference>
<dbReference type="NCBIfam" id="TIGR01455">
    <property type="entry name" value="glmM"/>
    <property type="match status" value="1"/>
</dbReference>
<dbReference type="InterPro" id="IPR005844">
    <property type="entry name" value="A-D-PHexomutase_a/b/a-I"/>
</dbReference>
<feature type="modified residue" description="Phosphoserine" evidence="8">
    <location>
        <position position="103"/>
    </location>
</feature>
<name>A0A934WK31_9RHOB</name>
<evidence type="ECO:0000313" key="16">
    <source>
        <dbReference type="Proteomes" id="UP000706333"/>
    </source>
</evidence>
<keyword evidence="2 8" id="KW-0597">Phosphoprotein</keyword>
<feature type="binding site" evidence="8">
    <location>
        <position position="242"/>
    </location>
    <ligand>
        <name>Mg(2+)</name>
        <dbReference type="ChEBI" id="CHEBI:18420"/>
    </ligand>
</feature>
<keyword evidence="16" id="KW-1185">Reference proteome</keyword>
<dbReference type="EC" id="5.4.2.10" evidence="6 8"/>
<dbReference type="PANTHER" id="PTHR42946">
    <property type="entry name" value="PHOSPHOHEXOSE MUTASE"/>
    <property type="match status" value="1"/>
</dbReference>
<comment type="cofactor">
    <cofactor evidence="8">
        <name>Mg(2+)</name>
        <dbReference type="ChEBI" id="CHEBI:18420"/>
    </cofactor>
    <text evidence="8">Binds 1 Mg(2+) ion per subunit.</text>
</comment>
<dbReference type="GO" id="GO:0000287">
    <property type="term" value="F:magnesium ion binding"/>
    <property type="evidence" value="ECO:0007669"/>
    <property type="project" value="UniProtKB-UniRule"/>
</dbReference>
<keyword evidence="5 8" id="KW-0413">Isomerase</keyword>
<dbReference type="Gene3D" id="3.30.310.50">
    <property type="entry name" value="Alpha-D-phosphohexomutase, C-terminal domain"/>
    <property type="match status" value="1"/>
</dbReference>
<evidence type="ECO:0000256" key="10">
    <source>
        <dbReference type="RuleBase" id="RU004327"/>
    </source>
</evidence>
<dbReference type="GO" id="GO:0006048">
    <property type="term" value="P:UDP-N-acetylglucosamine biosynthetic process"/>
    <property type="evidence" value="ECO:0007669"/>
    <property type="project" value="TreeGrafter"/>
</dbReference>
<evidence type="ECO:0000259" key="11">
    <source>
        <dbReference type="Pfam" id="PF00408"/>
    </source>
</evidence>
<dbReference type="PANTHER" id="PTHR42946:SF1">
    <property type="entry name" value="PHOSPHOGLUCOMUTASE (ALPHA-D-GLUCOSE-1,6-BISPHOSPHATE-DEPENDENT)"/>
    <property type="match status" value="1"/>
</dbReference>
<evidence type="ECO:0000256" key="2">
    <source>
        <dbReference type="ARBA" id="ARBA00022553"/>
    </source>
</evidence>
<feature type="binding site" evidence="8">
    <location>
        <position position="244"/>
    </location>
    <ligand>
        <name>Mg(2+)</name>
        <dbReference type="ChEBI" id="CHEBI:18420"/>
    </ligand>
</feature>
<evidence type="ECO:0000256" key="6">
    <source>
        <dbReference type="ARBA" id="ARBA00066330"/>
    </source>
</evidence>
<evidence type="ECO:0000256" key="1">
    <source>
        <dbReference type="ARBA" id="ARBA00010231"/>
    </source>
</evidence>
<dbReference type="Pfam" id="PF02879">
    <property type="entry name" value="PGM_PMM_II"/>
    <property type="match status" value="1"/>
</dbReference>
<dbReference type="Pfam" id="PF00408">
    <property type="entry name" value="PGM_PMM_IV"/>
    <property type="match status" value="1"/>
</dbReference>
<feature type="binding site" evidence="8">
    <location>
        <position position="246"/>
    </location>
    <ligand>
        <name>Mg(2+)</name>
        <dbReference type="ChEBI" id="CHEBI:18420"/>
    </ligand>
</feature>
<evidence type="ECO:0000256" key="7">
    <source>
        <dbReference type="ARBA" id="ARBA00068193"/>
    </source>
</evidence>
<comment type="catalytic activity">
    <reaction evidence="8 10">
        <text>alpha-D-glucosamine 1-phosphate = D-glucosamine 6-phosphate</text>
        <dbReference type="Rhea" id="RHEA:23424"/>
        <dbReference type="ChEBI" id="CHEBI:58516"/>
        <dbReference type="ChEBI" id="CHEBI:58725"/>
        <dbReference type="EC" id="5.4.2.10"/>
    </reaction>
</comment>
<comment type="PTM">
    <text evidence="8">Activated by phosphorylation.</text>
</comment>
<proteinExistence type="inferred from homology"/>
<evidence type="ECO:0000256" key="8">
    <source>
        <dbReference type="HAMAP-Rule" id="MF_01554"/>
    </source>
</evidence>
<keyword evidence="4 8" id="KW-0460">Magnesium</keyword>
<dbReference type="AlphaFoldDB" id="A0A934WK31"/>
<evidence type="ECO:0000256" key="5">
    <source>
        <dbReference type="ARBA" id="ARBA00023235"/>
    </source>
</evidence>
<organism evidence="15 16">
    <name type="scientific">Rhodobaculum claviforme</name>
    <dbReference type="NCBI Taxonomy" id="1549854"/>
    <lineage>
        <taxon>Bacteria</taxon>
        <taxon>Pseudomonadati</taxon>
        <taxon>Pseudomonadota</taxon>
        <taxon>Alphaproteobacteria</taxon>
        <taxon>Rhodobacterales</taxon>
        <taxon>Paracoccaceae</taxon>
        <taxon>Rhodobaculum</taxon>
    </lineage>
</organism>
<dbReference type="HAMAP" id="MF_01554_B">
    <property type="entry name" value="GlmM_B"/>
    <property type="match status" value="1"/>
</dbReference>
<dbReference type="GO" id="GO:0008966">
    <property type="term" value="F:phosphoglucosamine mutase activity"/>
    <property type="evidence" value="ECO:0007669"/>
    <property type="project" value="UniProtKB-UniRule"/>
</dbReference>
<dbReference type="GO" id="GO:0004615">
    <property type="term" value="F:phosphomannomutase activity"/>
    <property type="evidence" value="ECO:0007669"/>
    <property type="project" value="TreeGrafter"/>
</dbReference>
<dbReference type="InterPro" id="IPR006352">
    <property type="entry name" value="GlmM_bact"/>
</dbReference>
<evidence type="ECO:0000259" key="13">
    <source>
        <dbReference type="Pfam" id="PF02879"/>
    </source>
</evidence>
<feature type="domain" description="Alpha-D-phosphohexomutase C-terminal" evidence="11">
    <location>
        <begin position="377"/>
        <end position="441"/>
    </location>
</feature>
<feature type="binding site" description="via phosphate group" evidence="8">
    <location>
        <position position="103"/>
    </location>
    <ligand>
        <name>Mg(2+)</name>
        <dbReference type="ChEBI" id="CHEBI:18420"/>
    </ligand>
</feature>
<keyword evidence="3 8" id="KW-0479">Metal-binding</keyword>
<dbReference type="Gene3D" id="3.40.120.10">
    <property type="entry name" value="Alpha-D-Glucose-1,6-Bisphosphate, subunit A, domain 3"/>
    <property type="match status" value="3"/>
</dbReference>
<sequence>MTRRLFGTDGVRGRANSFPMTAGMALQLGAAAGRFFRRDGANGHRVVIGKDTRLSGYMLETALTAGLTSTGMNVLLLGPVPTPAVGYLTRSMRADLGIMISASHNPHHDNGIKFFGPDGFKLSDAAEAEIEGIVASDIPPAAPEDIGRARRIDDGLGRYIEYAKTTFPARMRLDGLRVVLDCAHGAAYRAAPEVLWELGAEVIALGTSPDGFNINAGCGSTDPAAAMAAVRRHRADVGICLDGDADRLVLIDEDGRVADGDQIMALFARRWAEEGRLAGNTLVTTVMSNLGLERYLAGHGIALERTNVGDRYVVERMRAGGWNLGGEQSGHIVMTDYATTGDGLIAALQFLAAMAATGAPASRLTRSFDPVPQLLRNARFAPGQDPLATAPVRTAIEGAEARLAGTGRLLIRKSGTEPVIRVMAEAEDPTLMSEVVTEIVAAIERSAPAA</sequence>
<comment type="caution">
    <text evidence="15">The sequence shown here is derived from an EMBL/GenBank/DDBJ whole genome shotgun (WGS) entry which is preliminary data.</text>
</comment>